<evidence type="ECO:0000313" key="4">
    <source>
        <dbReference type="Proteomes" id="UP000287563"/>
    </source>
</evidence>
<name>A0A3S3S0M3_9GAMM</name>
<gene>
    <name evidence="3" type="ORF">EDI28_14060</name>
</gene>
<keyword evidence="4" id="KW-1185">Reference proteome</keyword>
<evidence type="ECO:0000256" key="2">
    <source>
        <dbReference type="SAM" id="SignalP"/>
    </source>
</evidence>
<protein>
    <recommendedName>
        <fullName evidence="5">DUF1311 domain-containing protein</fullName>
    </recommendedName>
</protein>
<feature type="signal peptide" evidence="2">
    <location>
        <begin position="1"/>
        <end position="21"/>
    </location>
</feature>
<organism evidence="3 4">
    <name type="scientific">Photobacterium chitinilyticum</name>
    <dbReference type="NCBI Taxonomy" id="2485123"/>
    <lineage>
        <taxon>Bacteria</taxon>
        <taxon>Pseudomonadati</taxon>
        <taxon>Pseudomonadota</taxon>
        <taxon>Gammaproteobacteria</taxon>
        <taxon>Vibrionales</taxon>
        <taxon>Vibrionaceae</taxon>
        <taxon>Photobacterium</taxon>
    </lineage>
</organism>
<comment type="caution">
    <text evidence="3">The sequence shown here is derived from an EMBL/GenBank/DDBJ whole genome shotgun (WGS) entry which is preliminary data.</text>
</comment>
<dbReference type="AlphaFoldDB" id="A0A3S3S0M3"/>
<evidence type="ECO:0000313" key="3">
    <source>
        <dbReference type="EMBL" id="RWX55107.1"/>
    </source>
</evidence>
<dbReference type="EMBL" id="RJLM01000005">
    <property type="protein sequence ID" value="RWX55107.1"/>
    <property type="molecule type" value="Genomic_DNA"/>
</dbReference>
<feature type="region of interest" description="Disordered" evidence="1">
    <location>
        <begin position="69"/>
        <end position="89"/>
    </location>
</feature>
<dbReference type="Proteomes" id="UP000287563">
    <property type="component" value="Unassembled WGS sequence"/>
</dbReference>
<feature type="chain" id="PRO_5018748805" description="DUF1311 domain-containing protein" evidence="2">
    <location>
        <begin position="22"/>
        <end position="89"/>
    </location>
</feature>
<dbReference type="OrthoDB" id="5828819at2"/>
<proteinExistence type="predicted"/>
<evidence type="ECO:0008006" key="5">
    <source>
        <dbReference type="Google" id="ProtNLM"/>
    </source>
</evidence>
<keyword evidence="2" id="KW-0732">Signal</keyword>
<evidence type="ECO:0000256" key="1">
    <source>
        <dbReference type="SAM" id="MobiDB-lite"/>
    </source>
</evidence>
<accession>A0A3S3S0M3</accession>
<reference evidence="3 4" key="1">
    <citation type="submission" date="2018-11" db="EMBL/GenBank/DDBJ databases">
        <title>Photobacterium sp. BEI247 sp. nov., a marine bacterium isolated from Yongle Blue Hole in the South China Sea.</title>
        <authorList>
            <person name="Wang X."/>
        </authorList>
    </citation>
    <scope>NUCLEOTIDE SEQUENCE [LARGE SCALE GENOMIC DNA]</scope>
    <source>
        <strain evidence="4">BEI247</strain>
    </source>
</reference>
<sequence>MKRCALVIVGVAVLVMAPAHSETLLMTYDEYIDRCLHTYGEDKVTKSVCESQYQAIEKKEQEVMAQVDSREGRAWLSESPQSEKDYRPK</sequence>